<keyword evidence="2" id="KW-0472">Membrane</keyword>
<comment type="caution">
    <text evidence="3">The sequence shown here is derived from an EMBL/GenBank/DDBJ whole genome shotgun (WGS) entry which is preliminary data.</text>
</comment>
<feature type="transmembrane region" description="Helical" evidence="2">
    <location>
        <begin position="21"/>
        <end position="42"/>
    </location>
</feature>
<feature type="compositionally biased region" description="Gly residues" evidence="1">
    <location>
        <begin position="209"/>
        <end position="218"/>
    </location>
</feature>
<feature type="transmembrane region" description="Helical" evidence="2">
    <location>
        <begin position="147"/>
        <end position="172"/>
    </location>
</feature>
<feature type="transmembrane region" description="Helical" evidence="2">
    <location>
        <begin position="114"/>
        <end position="141"/>
    </location>
</feature>
<protein>
    <submittedName>
        <fullName evidence="3">Uncharacterized protein</fullName>
    </submittedName>
</protein>
<dbReference type="PANTHER" id="PTHR36694:SF11">
    <property type="entry name" value="LP21121P-RELATED"/>
    <property type="match status" value="1"/>
</dbReference>
<keyword evidence="2" id="KW-0812">Transmembrane</keyword>
<proteinExistence type="predicted"/>
<feature type="transmembrane region" description="Helical" evidence="2">
    <location>
        <begin position="68"/>
        <end position="94"/>
    </location>
</feature>
<reference evidence="3 4" key="1">
    <citation type="submission" date="2019-07" db="EMBL/GenBank/DDBJ databases">
        <title>Draft genome assembly of a fouling barnacle, Amphibalanus amphitrite (Darwin, 1854): The first reference genome for Thecostraca.</title>
        <authorList>
            <person name="Kim W."/>
        </authorList>
    </citation>
    <scope>NUCLEOTIDE SEQUENCE [LARGE SCALE GENOMIC DNA]</scope>
    <source>
        <strain evidence="3">SNU_AA5</strain>
        <tissue evidence="3">Soma without cirri and trophi</tissue>
    </source>
</reference>
<keyword evidence="4" id="KW-1185">Reference proteome</keyword>
<organism evidence="3 4">
    <name type="scientific">Amphibalanus amphitrite</name>
    <name type="common">Striped barnacle</name>
    <name type="synonym">Balanus amphitrite</name>
    <dbReference type="NCBI Taxonomy" id="1232801"/>
    <lineage>
        <taxon>Eukaryota</taxon>
        <taxon>Metazoa</taxon>
        <taxon>Ecdysozoa</taxon>
        <taxon>Arthropoda</taxon>
        <taxon>Crustacea</taxon>
        <taxon>Multicrustacea</taxon>
        <taxon>Cirripedia</taxon>
        <taxon>Thoracica</taxon>
        <taxon>Thoracicalcarea</taxon>
        <taxon>Balanomorpha</taxon>
        <taxon>Balanoidea</taxon>
        <taxon>Balanidae</taxon>
        <taxon>Amphibalaninae</taxon>
        <taxon>Amphibalanus</taxon>
    </lineage>
</organism>
<dbReference type="Proteomes" id="UP000440578">
    <property type="component" value="Unassembled WGS sequence"/>
</dbReference>
<evidence type="ECO:0000313" key="3">
    <source>
        <dbReference type="EMBL" id="KAF0289110.1"/>
    </source>
</evidence>
<feature type="region of interest" description="Disordered" evidence="1">
    <location>
        <begin position="209"/>
        <end position="231"/>
    </location>
</feature>
<evidence type="ECO:0000256" key="2">
    <source>
        <dbReference type="SAM" id="Phobius"/>
    </source>
</evidence>
<accession>A0A6A4VCT3</accession>
<sequence>MVSLLRSCCCCSLRHGALAVAIVYLVLSLLQTLAVLSGWGWADAVRAYSYSLLRALDQLQDFYRYHDYLPGVVALAPLTVFAAIQLLFDSLLLYGVHVLATRPRSSRCHLLSWLIFRGILFGIITAGNLAMFIASIVFRYISRAELLSAVLGVSSVAVTIVCAASWYSWLVVLSFYWQLRQANVAGVVYSGVQSGGGELTQPAAVGGVAPGGSGGGQGEARRGGNSDQKWM</sequence>
<name>A0A6A4VCT3_AMPAM</name>
<evidence type="ECO:0000313" key="4">
    <source>
        <dbReference type="Proteomes" id="UP000440578"/>
    </source>
</evidence>
<dbReference type="PANTHER" id="PTHR36694">
    <property type="entry name" value="PASIFLORA 1, ISOFORM A-RELATED"/>
    <property type="match status" value="1"/>
</dbReference>
<gene>
    <name evidence="3" type="ORF">FJT64_012570</name>
</gene>
<feature type="compositionally biased region" description="Basic and acidic residues" evidence="1">
    <location>
        <begin position="219"/>
        <end position="231"/>
    </location>
</feature>
<dbReference type="EMBL" id="VIIS01002060">
    <property type="protein sequence ID" value="KAF0289110.1"/>
    <property type="molecule type" value="Genomic_DNA"/>
</dbReference>
<dbReference type="AlphaFoldDB" id="A0A6A4VCT3"/>
<evidence type="ECO:0000256" key="1">
    <source>
        <dbReference type="SAM" id="MobiDB-lite"/>
    </source>
</evidence>
<keyword evidence="2" id="KW-1133">Transmembrane helix</keyword>